<dbReference type="EMBL" id="PEVD01000054">
    <property type="protein sequence ID" value="PIV00488.1"/>
    <property type="molecule type" value="Genomic_DNA"/>
</dbReference>
<evidence type="ECO:0000256" key="1">
    <source>
        <dbReference type="SAM" id="Phobius"/>
    </source>
</evidence>
<dbReference type="Proteomes" id="UP000230399">
    <property type="component" value="Unassembled WGS sequence"/>
</dbReference>
<dbReference type="AlphaFoldDB" id="A0A2M7BBL7"/>
<evidence type="ECO:0000313" key="2">
    <source>
        <dbReference type="EMBL" id="PIV00488.1"/>
    </source>
</evidence>
<keyword evidence="1" id="KW-0812">Transmembrane</keyword>
<name>A0A2M7BBL7_9BACT</name>
<keyword evidence="1" id="KW-1133">Transmembrane helix</keyword>
<sequence length="127" mass="14888">MEKFHKFFRPLNIFLITIIGLLIVNKFNFQPFSGWRVEYNTILVEYLKVFLTLPVVILIIVVMFCIKFSSAIDFFIRNLKLKYKDLEATSQQVKDFQPDSSPNHDLENEIIKLSKQDVQEIASGIEN</sequence>
<keyword evidence="1" id="KW-0472">Membrane</keyword>
<proteinExistence type="predicted"/>
<reference evidence="3" key="1">
    <citation type="submission" date="2017-09" db="EMBL/GenBank/DDBJ databases">
        <title>Depth-based differentiation of microbial function through sediment-hosted aquifers and enrichment of novel symbionts in the deep terrestrial subsurface.</title>
        <authorList>
            <person name="Probst A.J."/>
            <person name="Ladd B."/>
            <person name="Jarett J.K."/>
            <person name="Geller-Mcgrath D.E."/>
            <person name="Sieber C.M.K."/>
            <person name="Emerson J.B."/>
            <person name="Anantharaman K."/>
            <person name="Thomas B.C."/>
            <person name="Malmstrom R."/>
            <person name="Stieglmeier M."/>
            <person name="Klingl A."/>
            <person name="Woyke T."/>
            <person name="Ryan C.M."/>
            <person name="Banfield J.F."/>
        </authorList>
    </citation>
    <scope>NUCLEOTIDE SEQUENCE [LARGE SCALE GENOMIC DNA]</scope>
</reference>
<evidence type="ECO:0000313" key="3">
    <source>
        <dbReference type="Proteomes" id="UP000230399"/>
    </source>
</evidence>
<gene>
    <name evidence="2" type="ORF">COS55_03355</name>
</gene>
<feature type="non-terminal residue" evidence="2">
    <location>
        <position position="127"/>
    </location>
</feature>
<accession>A0A2M7BBL7</accession>
<organism evidence="2 3">
    <name type="scientific">Candidatus Shapirobacteria bacterium CG03_land_8_20_14_0_80_40_19</name>
    <dbReference type="NCBI Taxonomy" id="1974880"/>
    <lineage>
        <taxon>Bacteria</taxon>
        <taxon>Candidatus Shapironibacteriota</taxon>
    </lineage>
</organism>
<comment type="caution">
    <text evidence="2">The sequence shown here is derived from an EMBL/GenBank/DDBJ whole genome shotgun (WGS) entry which is preliminary data.</text>
</comment>
<feature type="transmembrane region" description="Helical" evidence="1">
    <location>
        <begin position="49"/>
        <end position="76"/>
    </location>
</feature>
<feature type="transmembrane region" description="Helical" evidence="1">
    <location>
        <begin position="12"/>
        <end position="29"/>
    </location>
</feature>
<protein>
    <submittedName>
        <fullName evidence="2">Uncharacterized protein</fullName>
    </submittedName>
</protein>